<evidence type="ECO:0000256" key="5">
    <source>
        <dbReference type="ARBA" id="ARBA00022692"/>
    </source>
</evidence>
<evidence type="ECO:0000256" key="6">
    <source>
        <dbReference type="ARBA" id="ARBA00023136"/>
    </source>
</evidence>
<dbReference type="EMBL" id="LT629782">
    <property type="protein sequence ID" value="SDU21470.1"/>
    <property type="molecule type" value="Genomic_DNA"/>
</dbReference>
<sequence>MRLHLFKAIPFVLAASFVQAQTLPQAMQQALDVHPEIQAGVNSRIAADYQLRAAQGGYLPRVDLNAGYGRAGTDNASTRAANGTGGNHWETLNRGESSLRLQQMIFDGFATSSEVGRQQANVNSRAYSLLGTSERTALTVAQVYLEVLTRREFVRLAEDNLRNHERIYDQIKLRTQRGVGNGADQDQAEARLAQARNNLITEQTNLADAQTNYLSAVGQMPDQLERPAPFMAMLPADLNEARRQMLDNSPVLRSAESDISAAEQQYAAAKSSFYPRFDAELGTNADNNVSGDANHSNGWEAMVRMRFNLFAGGSNKADLQSKSYQANQALDIRNNALRQLNEELGLAWNALNNANAQLPVAQQYVDHSTRVRTSYQQQFSLGQRTLLDLLDSENELFTASRRLEEIKNIQLFTQYRIKATMGELLKSQGVVAPMASIVQNDVKPKVQLPGMN</sequence>
<evidence type="ECO:0000256" key="7">
    <source>
        <dbReference type="ARBA" id="ARBA00023237"/>
    </source>
</evidence>
<name>A0A0R2ZNV2_9PSED</name>
<dbReference type="Pfam" id="PF02321">
    <property type="entry name" value="OEP"/>
    <property type="match status" value="2"/>
</dbReference>
<accession>A0A0R2ZNV2</accession>
<organism evidence="8 9">
    <name type="scientific">Pseudomonas orientalis</name>
    <dbReference type="NCBI Taxonomy" id="76758"/>
    <lineage>
        <taxon>Bacteria</taxon>
        <taxon>Pseudomonadati</taxon>
        <taxon>Pseudomonadota</taxon>
        <taxon>Gammaproteobacteria</taxon>
        <taxon>Pseudomonadales</taxon>
        <taxon>Pseudomonadaceae</taxon>
        <taxon>Pseudomonas</taxon>
    </lineage>
</organism>
<dbReference type="OrthoDB" id="9814637at2"/>
<dbReference type="GO" id="GO:0015288">
    <property type="term" value="F:porin activity"/>
    <property type="evidence" value="ECO:0007669"/>
    <property type="project" value="TreeGrafter"/>
</dbReference>
<dbReference type="AlphaFoldDB" id="A0A0R2ZNV2"/>
<evidence type="ECO:0000256" key="4">
    <source>
        <dbReference type="ARBA" id="ARBA00022452"/>
    </source>
</evidence>
<dbReference type="NCBIfam" id="TIGR01844">
    <property type="entry name" value="type_I_sec_TolC"/>
    <property type="match status" value="1"/>
</dbReference>
<reference evidence="8 9" key="1">
    <citation type="submission" date="2016-10" db="EMBL/GenBank/DDBJ databases">
        <authorList>
            <person name="Varghese N."/>
            <person name="Submissions S."/>
        </authorList>
    </citation>
    <scope>NUCLEOTIDE SEQUENCE [LARGE SCALE GENOMIC DNA]</scope>
    <source>
        <strain evidence="8 9">BS2775</strain>
    </source>
</reference>
<keyword evidence="9" id="KW-1185">Reference proteome</keyword>
<evidence type="ECO:0000256" key="3">
    <source>
        <dbReference type="ARBA" id="ARBA00022448"/>
    </source>
</evidence>
<proteinExistence type="inferred from homology"/>
<dbReference type="Proteomes" id="UP000183653">
    <property type="component" value="Chromosome I"/>
</dbReference>
<dbReference type="PANTHER" id="PTHR30026:SF22">
    <property type="entry name" value="OUTER MEMBRANE EFFLUX PROTEIN"/>
    <property type="match status" value="1"/>
</dbReference>
<evidence type="ECO:0000256" key="1">
    <source>
        <dbReference type="ARBA" id="ARBA00004442"/>
    </source>
</evidence>
<evidence type="ECO:0000313" key="9">
    <source>
        <dbReference type="Proteomes" id="UP000183653"/>
    </source>
</evidence>
<dbReference type="InterPro" id="IPR003423">
    <property type="entry name" value="OMP_efflux"/>
</dbReference>
<keyword evidence="5" id="KW-0812">Transmembrane</keyword>
<dbReference type="Gene3D" id="1.20.1600.10">
    <property type="entry name" value="Outer membrane efflux proteins (OEP)"/>
    <property type="match status" value="1"/>
</dbReference>
<protein>
    <submittedName>
        <fullName evidence="8">Outer membrane protein, adhesin transport system</fullName>
    </submittedName>
</protein>
<dbReference type="GO" id="GO:0015562">
    <property type="term" value="F:efflux transmembrane transporter activity"/>
    <property type="evidence" value="ECO:0007669"/>
    <property type="project" value="InterPro"/>
</dbReference>
<gene>
    <name evidence="8" type="ORF">SAMN04490197_3890</name>
</gene>
<dbReference type="RefSeq" id="WP_057725302.1">
    <property type="nucleotide sequence ID" value="NZ_CP027724.1"/>
</dbReference>
<evidence type="ECO:0000256" key="2">
    <source>
        <dbReference type="ARBA" id="ARBA00007613"/>
    </source>
</evidence>
<keyword evidence="6" id="KW-0472">Membrane</keyword>
<dbReference type="InterPro" id="IPR051906">
    <property type="entry name" value="TolC-like"/>
</dbReference>
<evidence type="ECO:0000313" key="8">
    <source>
        <dbReference type="EMBL" id="SDU21470.1"/>
    </source>
</evidence>
<dbReference type="SUPFAM" id="SSF56954">
    <property type="entry name" value="Outer membrane efflux proteins (OEP)"/>
    <property type="match status" value="1"/>
</dbReference>
<dbReference type="InterPro" id="IPR010130">
    <property type="entry name" value="T1SS_OMP_TolC"/>
</dbReference>
<dbReference type="GO" id="GO:1990281">
    <property type="term" value="C:efflux pump complex"/>
    <property type="evidence" value="ECO:0007669"/>
    <property type="project" value="TreeGrafter"/>
</dbReference>
<keyword evidence="7" id="KW-0998">Cell outer membrane</keyword>
<dbReference type="GO" id="GO:0009279">
    <property type="term" value="C:cell outer membrane"/>
    <property type="evidence" value="ECO:0007669"/>
    <property type="project" value="UniProtKB-SubCell"/>
</dbReference>
<comment type="subcellular location">
    <subcellularLocation>
        <location evidence="1">Cell outer membrane</location>
    </subcellularLocation>
</comment>
<comment type="similarity">
    <text evidence="2">Belongs to the outer membrane factor (OMF) (TC 1.B.17) family.</text>
</comment>
<keyword evidence="4" id="KW-1134">Transmembrane beta strand</keyword>
<dbReference type="PANTHER" id="PTHR30026">
    <property type="entry name" value="OUTER MEMBRANE PROTEIN TOLC"/>
    <property type="match status" value="1"/>
</dbReference>
<keyword evidence="3" id="KW-0813">Transport</keyword>